<feature type="compositionally biased region" description="Low complexity" evidence="2">
    <location>
        <begin position="352"/>
        <end position="362"/>
    </location>
</feature>
<accession>A0A0J9X6A4</accession>
<organism evidence="4 5">
    <name type="scientific">Geotrichum candidum</name>
    <name type="common">Oospora lactis</name>
    <name type="synonym">Dipodascus geotrichum</name>
    <dbReference type="NCBI Taxonomy" id="1173061"/>
    <lineage>
        <taxon>Eukaryota</taxon>
        <taxon>Fungi</taxon>
        <taxon>Dikarya</taxon>
        <taxon>Ascomycota</taxon>
        <taxon>Saccharomycotina</taxon>
        <taxon>Dipodascomycetes</taxon>
        <taxon>Dipodascales</taxon>
        <taxon>Dipodascaceae</taxon>
        <taxon>Geotrichum</taxon>
    </lineage>
</organism>
<feature type="region of interest" description="Disordered" evidence="2">
    <location>
        <begin position="185"/>
        <end position="216"/>
    </location>
</feature>
<dbReference type="EMBL" id="CCBN010000003">
    <property type="protein sequence ID" value="CDO52642.1"/>
    <property type="molecule type" value="Genomic_DNA"/>
</dbReference>
<evidence type="ECO:0000259" key="3">
    <source>
        <dbReference type="Pfam" id="PF02805"/>
    </source>
</evidence>
<evidence type="ECO:0000256" key="2">
    <source>
        <dbReference type="SAM" id="MobiDB-lite"/>
    </source>
</evidence>
<dbReference type="GO" id="GO:0008270">
    <property type="term" value="F:zinc ion binding"/>
    <property type="evidence" value="ECO:0007669"/>
    <property type="project" value="InterPro"/>
</dbReference>
<feature type="region of interest" description="Disordered" evidence="2">
    <location>
        <begin position="352"/>
        <end position="380"/>
    </location>
</feature>
<keyword evidence="5" id="KW-1185">Reference proteome</keyword>
<dbReference type="SUPFAM" id="SSF57884">
    <property type="entry name" value="Ada DNA repair protein, N-terminal domain (N-Ada 10)"/>
    <property type="match status" value="1"/>
</dbReference>
<dbReference type="GO" id="GO:0006281">
    <property type="term" value="P:DNA repair"/>
    <property type="evidence" value="ECO:0007669"/>
    <property type="project" value="InterPro"/>
</dbReference>
<dbReference type="Proteomes" id="UP000242525">
    <property type="component" value="Unassembled WGS sequence"/>
</dbReference>
<evidence type="ECO:0000313" key="5">
    <source>
        <dbReference type="Proteomes" id="UP000242525"/>
    </source>
</evidence>
<feature type="region of interest" description="Disordered" evidence="2">
    <location>
        <begin position="1"/>
        <end position="24"/>
    </location>
</feature>
<dbReference type="InterPro" id="IPR009057">
    <property type="entry name" value="Homeodomain-like_sf"/>
</dbReference>
<dbReference type="STRING" id="1173061.A0A0J9X6A4"/>
<feature type="domain" description="Ada DNA repair metal-binding" evidence="3">
    <location>
        <begin position="33"/>
        <end position="95"/>
    </location>
</feature>
<dbReference type="AlphaFoldDB" id="A0A0J9X6A4"/>
<dbReference type="InterPro" id="IPR035451">
    <property type="entry name" value="Ada-like_dom_sf"/>
</dbReference>
<keyword evidence="1" id="KW-0010">Activator</keyword>
<evidence type="ECO:0000313" key="4">
    <source>
        <dbReference type="EMBL" id="CDO52642.1"/>
    </source>
</evidence>
<evidence type="ECO:0000256" key="1">
    <source>
        <dbReference type="ARBA" id="ARBA00023159"/>
    </source>
</evidence>
<protein>
    <recommendedName>
        <fullName evidence="3">Ada DNA repair metal-binding domain-containing protein</fullName>
    </recommendedName>
</protein>
<dbReference type="Gene3D" id="1.10.10.60">
    <property type="entry name" value="Homeodomain-like"/>
    <property type="match status" value="1"/>
</dbReference>
<dbReference type="OrthoDB" id="2447880at2759"/>
<dbReference type="GO" id="GO:0008168">
    <property type="term" value="F:methyltransferase activity"/>
    <property type="evidence" value="ECO:0007669"/>
    <property type="project" value="InterPro"/>
</dbReference>
<dbReference type="GO" id="GO:0006355">
    <property type="term" value="P:regulation of DNA-templated transcription"/>
    <property type="evidence" value="ECO:0007669"/>
    <property type="project" value="InterPro"/>
</dbReference>
<dbReference type="Gene3D" id="3.40.10.10">
    <property type="entry name" value="DNA Methylphosphotriester Repair Domain"/>
    <property type="match status" value="1"/>
</dbReference>
<gene>
    <name evidence="4" type="ORF">BN980_GECA03s05224g</name>
</gene>
<sequence length="380" mass="43174">MTPSTASSHSEPDTPDYTRNNNTNTMFPDFESKWQALVDRDPRAAKAFLYCVKSTGIFCRPTCAARLSRKKNVAFYDTLGEAQAAGYRPCKRCKPLLPENEPHYQIIRETCRLLDKSPDAPPHLKVLADHAHLTQWHFHRVFRRFTGITPRMYWEARHLPAHRQRKKVAALKDLIEKIARMDENTTGLNQEKRKLRPRKQLDEERGGEEDAESPDKVALQRTLDELNNQIPFGENELAGRNLISDGDSSGPFDRHAIAGAHLFETDLTPTEELSGFFNYVKLEQPETHQMPLLHPVQQQQHHHHHQSPQHQLHPAGYHSLAPTAHQDLDGLFENIDLPFTFLQDDLFSTSSASNSTYFSPNSDVLGSTKNTPSPPSPPST</sequence>
<feature type="region of interest" description="Disordered" evidence="2">
    <location>
        <begin position="295"/>
        <end position="316"/>
    </location>
</feature>
<dbReference type="SUPFAM" id="SSF46689">
    <property type="entry name" value="Homeodomain-like"/>
    <property type="match status" value="1"/>
</dbReference>
<dbReference type="Pfam" id="PF02805">
    <property type="entry name" value="Ada_Zn_binding"/>
    <property type="match status" value="1"/>
</dbReference>
<dbReference type="GO" id="GO:0003677">
    <property type="term" value="F:DNA binding"/>
    <property type="evidence" value="ECO:0007669"/>
    <property type="project" value="InterPro"/>
</dbReference>
<reference evidence="4" key="1">
    <citation type="submission" date="2014-03" db="EMBL/GenBank/DDBJ databases">
        <authorList>
            <person name="Casaregola S."/>
        </authorList>
    </citation>
    <scope>NUCLEOTIDE SEQUENCE [LARGE SCALE GENOMIC DNA]</scope>
    <source>
        <strain evidence="4">CLIB 918</strain>
    </source>
</reference>
<comment type="caution">
    <text evidence="4">The sequence shown here is derived from an EMBL/GenBank/DDBJ whole genome shotgun (WGS) entry which is preliminary data.</text>
</comment>
<name>A0A0J9X6A4_GEOCN</name>
<dbReference type="InterPro" id="IPR004026">
    <property type="entry name" value="Ada_DNA_repair_Zn-bd"/>
</dbReference>
<proteinExistence type="predicted"/>